<dbReference type="AlphaFoldDB" id="A0AAW6KFX5"/>
<keyword evidence="1" id="KW-0472">Membrane</keyword>
<feature type="non-terminal residue" evidence="2">
    <location>
        <position position="1"/>
    </location>
</feature>
<dbReference type="Proteomes" id="UP001216709">
    <property type="component" value="Unassembled WGS sequence"/>
</dbReference>
<keyword evidence="1" id="KW-0812">Transmembrane</keyword>
<dbReference type="PANTHER" id="PTHR40078">
    <property type="entry name" value="INTEGRAL MEMBRANE PROTEIN-RELATED"/>
    <property type="match status" value="1"/>
</dbReference>
<sequence>DRFTFIIKELTRTNIFVSRTIIYLVFLTAAVIFKGPIGIGTLLTVCLGGLVLHFFMPFAGKVLGRLITHSGSPL</sequence>
<proteinExistence type="predicted"/>
<comment type="caution">
    <text evidence="2">The sequence shown here is derived from an EMBL/GenBank/DDBJ whole genome shotgun (WGS) entry which is preliminary data.</text>
</comment>
<gene>
    <name evidence="2" type="ORF">PVN32_20510</name>
</gene>
<name>A0AAW6KFX5_9BACI</name>
<reference evidence="2" key="1">
    <citation type="submission" date="2022-12" db="EMBL/GenBank/DDBJ databases">
        <title>Draft Genome Sequences of Bacillus licheniformis and Bacillus paralicheniformis strains isolated from Irish skim milk powders.</title>
        <authorList>
            <person name="Lourenco A."/>
            <person name="Li F."/>
            <person name="Geraldine D."/>
            <person name="Tobin J.T."/>
            <person name="Butler F."/>
            <person name="Jordan K."/>
            <person name="Obrien T."/>
        </authorList>
    </citation>
    <scope>NUCLEOTIDE SEQUENCE</scope>
    <source>
        <strain evidence="2">3370</strain>
    </source>
</reference>
<keyword evidence="1" id="KW-1133">Transmembrane helix</keyword>
<dbReference type="EMBL" id="JARAFO010000142">
    <property type="protein sequence ID" value="MDE1454535.1"/>
    <property type="molecule type" value="Genomic_DNA"/>
</dbReference>
<evidence type="ECO:0000313" key="3">
    <source>
        <dbReference type="Proteomes" id="UP001216709"/>
    </source>
</evidence>
<evidence type="ECO:0000256" key="1">
    <source>
        <dbReference type="SAM" id="Phobius"/>
    </source>
</evidence>
<accession>A0AAW6KFX5</accession>
<feature type="transmembrane region" description="Helical" evidence="1">
    <location>
        <begin position="39"/>
        <end position="59"/>
    </location>
</feature>
<dbReference type="InterPro" id="IPR038750">
    <property type="entry name" value="YczE/YyaS-like"/>
</dbReference>
<protein>
    <submittedName>
        <fullName evidence="2">YitT family protein</fullName>
    </submittedName>
</protein>
<evidence type="ECO:0000313" key="2">
    <source>
        <dbReference type="EMBL" id="MDE1454535.1"/>
    </source>
</evidence>
<organism evidence="2 3">
    <name type="scientific">Bacillus paralicheniformis</name>
    <dbReference type="NCBI Taxonomy" id="1648923"/>
    <lineage>
        <taxon>Bacteria</taxon>
        <taxon>Bacillati</taxon>
        <taxon>Bacillota</taxon>
        <taxon>Bacilli</taxon>
        <taxon>Bacillales</taxon>
        <taxon>Bacillaceae</taxon>
        <taxon>Bacillus</taxon>
    </lineage>
</organism>
<dbReference type="PANTHER" id="PTHR40078:SF1">
    <property type="entry name" value="INTEGRAL MEMBRANE PROTEIN"/>
    <property type="match status" value="1"/>
</dbReference>